<gene>
    <name evidence="2" type="ORF">POVCU2_0094530</name>
</gene>
<dbReference type="AlphaFoldDB" id="A0A1A8WTT2"/>
<feature type="compositionally biased region" description="Basic and acidic residues" evidence="1">
    <location>
        <begin position="238"/>
        <end position="248"/>
    </location>
</feature>
<evidence type="ECO:0000313" key="3">
    <source>
        <dbReference type="Proteomes" id="UP000078560"/>
    </source>
</evidence>
<dbReference type="Pfam" id="PF05795">
    <property type="entry name" value="Plasmodium_Vir"/>
    <property type="match status" value="1"/>
</dbReference>
<evidence type="ECO:0000256" key="1">
    <source>
        <dbReference type="SAM" id="MobiDB-lite"/>
    </source>
</evidence>
<organism evidence="2 3">
    <name type="scientific">Plasmodium ovale curtisi</name>
    <dbReference type="NCBI Taxonomy" id="864141"/>
    <lineage>
        <taxon>Eukaryota</taxon>
        <taxon>Sar</taxon>
        <taxon>Alveolata</taxon>
        <taxon>Apicomplexa</taxon>
        <taxon>Aconoidasida</taxon>
        <taxon>Haemosporida</taxon>
        <taxon>Plasmodiidae</taxon>
        <taxon>Plasmodium</taxon>
        <taxon>Plasmodium (Plasmodium)</taxon>
    </lineage>
</organism>
<proteinExistence type="predicted"/>
<dbReference type="InterPro" id="IPR008780">
    <property type="entry name" value="Plasmodium_Vir"/>
</dbReference>
<dbReference type="EMBL" id="FLQU01001989">
    <property type="protein sequence ID" value="SBS95259.1"/>
    <property type="molecule type" value="Genomic_DNA"/>
</dbReference>
<sequence length="340" mass="39844">MADVDPDKGLARLFGFSPKELDSERFYQNRELPYTDLYKYGTECNKILVKGQTNRMKDLCKRVLKYLEKSKIWKKNESGYDECILLNYWVYDKIDKYYNNKTDDMDTAFSGLQLIWSYLVEDKHNNSYFNKCMPLFEMFKHNDWKQRKELYDYYVDFNYIFNTAMYYTDRCREFHKKIEDKTSLYKYFDEHCTPEKDNCPEFYDKCKDYNPKSVLHKLPCHQVILSERADAEKVFSLKHSAEQQRGSEPHTSSTELPQENSSIGTKVGNSVLGVAPVLLTASVLYRYTPIGPWIRKLGGINQNSMSDIDVGEVNGFLGNTQESGDILFGDTGNYISYQPM</sequence>
<feature type="region of interest" description="Disordered" evidence="1">
    <location>
        <begin position="238"/>
        <end position="262"/>
    </location>
</feature>
<protein>
    <submittedName>
        <fullName evidence="2">PIR Superfamily Protein</fullName>
    </submittedName>
</protein>
<name>A0A1A8WTT2_PLAOA</name>
<feature type="compositionally biased region" description="Polar residues" evidence="1">
    <location>
        <begin position="249"/>
        <end position="262"/>
    </location>
</feature>
<accession>A0A1A8WTT2</accession>
<evidence type="ECO:0000313" key="2">
    <source>
        <dbReference type="EMBL" id="SBS95259.1"/>
    </source>
</evidence>
<reference evidence="3" key="1">
    <citation type="submission" date="2016-05" db="EMBL/GenBank/DDBJ databases">
        <authorList>
            <person name="Naeem Raeece"/>
        </authorList>
    </citation>
    <scope>NUCLEOTIDE SEQUENCE [LARGE SCALE GENOMIC DNA]</scope>
</reference>
<dbReference type="Proteomes" id="UP000078560">
    <property type="component" value="Unassembled WGS sequence"/>
</dbReference>